<evidence type="ECO:0000256" key="1">
    <source>
        <dbReference type="ARBA" id="ARBA00001974"/>
    </source>
</evidence>
<dbReference type="InterPro" id="IPR050446">
    <property type="entry name" value="FAD-oxidoreductase/Apoptosis"/>
</dbReference>
<name>B7WTY3_COMTK</name>
<dbReference type="Gene3D" id="3.50.50.60">
    <property type="entry name" value="FAD/NAD(P)-binding domain"/>
    <property type="match status" value="2"/>
</dbReference>
<dbReference type="InterPro" id="IPR023753">
    <property type="entry name" value="FAD/NAD-binding_dom"/>
</dbReference>
<evidence type="ECO:0000259" key="5">
    <source>
        <dbReference type="Pfam" id="PF07992"/>
    </source>
</evidence>
<keyword evidence="4" id="KW-0560">Oxidoreductase</keyword>
<evidence type="ECO:0000259" key="6">
    <source>
        <dbReference type="Pfam" id="PF14759"/>
    </source>
</evidence>
<evidence type="ECO:0000313" key="8">
    <source>
        <dbReference type="Proteomes" id="UP000003039"/>
    </source>
</evidence>
<dbReference type="InterPro" id="IPR028202">
    <property type="entry name" value="Reductase_C"/>
</dbReference>
<dbReference type="SUPFAM" id="SSF55424">
    <property type="entry name" value="FAD/NAD-linked reductases, dimerisation (C-terminal) domain"/>
    <property type="match status" value="1"/>
</dbReference>
<feature type="domain" description="FAD/NAD(P)-binding" evidence="5">
    <location>
        <begin position="7"/>
        <end position="291"/>
    </location>
</feature>
<dbReference type="Gene3D" id="3.30.390.30">
    <property type="match status" value="1"/>
</dbReference>
<proteinExistence type="predicted"/>
<evidence type="ECO:0000256" key="2">
    <source>
        <dbReference type="ARBA" id="ARBA00022630"/>
    </source>
</evidence>
<dbReference type="InterPro" id="IPR016156">
    <property type="entry name" value="FAD/NAD-linked_Rdtase_dimer_sf"/>
</dbReference>
<organism evidence="7 8">
    <name type="scientific">Comamonas testosteroni (strain DSM 14576 / KF-1)</name>
    <name type="common">Pseudomonas testosteroni</name>
    <dbReference type="NCBI Taxonomy" id="399795"/>
    <lineage>
        <taxon>Bacteria</taxon>
        <taxon>Pseudomonadati</taxon>
        <taxon>Pseudomonadota</taxon>
        <taxon>Betaproteobacteria</taxon>
        <taxon>Burkholderiales</taxon>
        <taxon>Comamonadaceae</taxon>
        <taxon>Comamonas</taxon>
    </lineage>
</organism>
<accession>B7WTY3</accession>
<gene>
    <name evidence="7" type="ORF">CtesDRAFT_PD4202</name>
</gene>
<feature type="domain" description="Reductase C-terminal" evidence="6">
    <location>
        <begin position="327"/>
        <end position="411"/>
    </location>
</feature>
<evidence type="ECO:0000256" key="4">
    <source>
        <dbReference type="ARBA" id="ARBA00023002"/>
    </source>
</evidence>
<comment type="caution">
    <text evidence="7">The sequence shown here is derived from an EMBL/GenBank/DDBJ whole genome shotgun (WGS) entry which is preliminary data.</text>
</comment>
<keyword evidence="3" id="KW-0274">FAD</keyword>
<dbReference type="InterPro" id="IPR036188">
    <property type="entry name" value="FAD/NAD-bd_sf"/>
</dbReference>
<dbReference type="Pfam" id="PF07992">
    <property type="entry name" value="Pyr_redox_2"/>
    <property type="match status" value="1"/>
</dbReference>
<evidence type="ECO:0000256" key="3">
    <source>
        <dbReference type="ARBA" id="ARBA00022827"/>
    </source>
</evidence>
<dbReference type="PANTHER" id="PTHR43557:SF2">
    <property type="entry name" value="RIESKE DOMAIN-CONTAINING PROTEIN-RELATED"/>
    <property type="match status" value="1"/>
</dbReference>
<dbReference type="eggNOG" id="COG0446">
    <property type="taxonomic scope" value="Bacteria"/>
</dbReference>
<dbReference type="Proteomes" id="UP000003039">
    <property type="component" value="Unassembled WGS sequence"/>
</dbReference>
<dbReference type="PANTHER" id="PTHR43557">
    <property type="entry name" value="APOPTOSIS-INDUCING FACTOR 1"/>
    <property type="match status" value="1"/>
</dbReference>
<dbReference type="OrthoDB" id="9769238at2"/>
<sequence>MMQEAGLVIIGASYAGMQVADAARAKGYQGRIRLVGEEAFSPYQRPPLSKGLLLGKQTPEALTIRAPAYFEAQRIELLLQTRVESIDRAAKTVQLEGGNAMSYDWLVLATGARCRQLKLDEPSVSGVYTLRGLDDALAIQEMAQTGRKVCVVGAGFIGLEVASALNQKGLEVDVLDAGDRVLKRSVPEVVSHYFEELHAARGVRLHQGAAVAAMESDAQGAVKAVVLSDGRRFECDAVVVGIGVDANDELAQQAGLHCEQGVVVDACGRTADPFIFAAGDCARFPNPYGADPQEHLRLESIQASNDLAKAVASVIAGAPAPYSAVPWFWSDQYESKLQIAGLRIDGDEAVLRGDPASGKFSLFSLRQGSIVCVHSVNKPAEHLLARKLIEARVSASPEQLADEQFVLKQLLAGA</sequence>
<keyword evidence="2" id="KW-0285">Flavoprotein</keyword>
<protein>
    <submittedName>
        <fullName evidence="7">FAD-dependent pyridine nucleotide-disulphide oxidoreductase</fullName>
    </submittedName>
</protein>
<reference evidence="7 8" key="1">
    <citation type="journal article" date="2004" name="Appl. Environ. Microbiol.">
        <title>Mineralization of individual congeners of linear alkylbenzenesulfonate by defined pairs of heterotrophic bacteria.</title>
        <authorList>
            <person name="Schleheck D."/>
            <person name="Knepper T.P."/>
            <person name="Fischer K."/>
            <person name="Cook A.M."/>
        </authorList>
    </citation>
    <scope>NUCLEOTIDE SEQUENCE [LARGE SCALE GENOMIC DNA]</scope>
    <source>
        <strain evidence="8">DSM 14576 / KF-1</strain>
    </source>
</reference>
<dbReference type="AlphaFoldDB" id="B7WTY3"/>
<dbReference type="RefSeq" id="WP_003058356.1">
    <property type="nucleotide sequence ID" value="NZ_AAUJ02000001.1"/>
</dbReference>
<dbReference type="GO" id="GO:0016651">
    <property type="term" value="F:oxidoreductase activity, acting on NAD(P)H"/>
    <property type="evidence" value="ECO:0007669"/>
    <property type="project" value="TreeGrafter"/>
</dbReference>
<comment type="cofactor">
    <cofactor evidence="1">
        <name>FAD</name>
        <dbReference type="ChEBI" id="CHEBI:57692"/>
    </cofactor>
</comment>
<dbReference type="PRINTS" id="PR00368">
    <property type="entry name" value="FADPNR"/>
</dbReference>
<dbReference type="EMBL" id="AAUJ02000001">
    <property type="protein sequence ID" value="EED69254.1"/>
    <property type="molecule type" value="Genomic_DNA"/>
</dbReference>
<dbReference type="PRINTS" id="PR00411">
    <property type="entry name" value="PNDRDTASEI"/>
</dbReference>
<evidence type="ECO:0000313" key="7">
    <source>
        <dbReference type="EMBL" id="EED69254.1"/>
    </source>
</evidence>
<dbReference type="Pfam" id="PF14759">
    <property type="entry name" value="Reductase_C"/>
    <property type="match status" value="1"/>
</dbReference>
<dbReference type="SUPFAM" id="SSF51905">
    <property type="entry name" value="FAD/NAD(P)-binding domain"/>
    <property type="match status" value="2"/>
</dbReference>
<dbReference type="GO" id="GO:0005737">
    <property type="term" value="C:cytoplasm"/>
    <property type="evidence" value="ECO:0007669"/>
    <property type="project" value="TreeGrafter"/>
</dbReference>